<dbReference type="PROSITE" id="PS50043">
    <property type="entry name" value="HTH_LUXR_2"/>
    <property type="match status" value="1"/>
</dbReference>
<comment type="caution">
    <text evidence="6">The sequence shown here is derived from an EMBL/GenBank/DDBJ whole genome shotgun (WGS) entry which is preliminary data.</text>
</comment>
<protein>
    <submittedName>
        <fullName evidence="6">Response regulator transcription factor</fullName>
    </submittedName>
</protein>
<dbReference type="SUPFAM" id="SSF46894">
    <property type="entry name" value="C-terminal effector domain of the bipartite response regulators"/>
    <property type="match status" value="1"/>
</dbReference>
<name>A0ABT3YLS2_9HYPH</name>
<gene>
    <name evidence="6" type="ORF">OEG82_22950</name>
</gene>
<dbReference type="RefSeq" id="WP_267614679.1">
    <property type="nucleotide sequence ID" value="NZ_JAOVZQ010000001.1"/>
</dbReference>
<dbReference type="InterPro" id="IPR011006">
    <property type="entry name" value="CheY-like_superfamily"/>
</dbReference>
<feature type="modified residue" description="4-aspartylphosphate" evidence="3">
    <location>
        <position position="53"/>
    </location>
</feature>
<dbReference type="PROSITE" id="PS50110">
    <property type="entry name" value="RESPONSE_REGULATORY"/>
    <property type="match status" value="1"/>
</dbReference>
<evidence type="ECO:0000313" key="6">
    <source>
        <dbReference type="EMBL" id="MCY0096850.1"/>
    </source>
</evidence>
<dbReference type="SMART" id="SM00421">
    <property type="entry name" value="HTH_LUXR"/>
    <property type="match status" value="1"/>
</dbReference>
<dbReference type="InterPro" id="IPR051015">
    <property type="entry name" value="EvgA-like"/>
</dbReference>
<feature type="domain" description="Response regulatory" evidence="5">
    <location>
        <begin position="2"/>
        <end position="118"/>
    </location>
</feature>
<dbReference type="PANTHER" id="PTHR45566:SF2">
    <property type="entry name" value="NARL SUBFAMILY"/>
    <property type="match status" value="1"/>
</dbReference>
<dbReference type="CDD" id="cd06170">
    <property type="entry name" value="LuxR_C_like"/>
    <property type="match status" value="1"/>
</dbReference>
<sequence>MRILIADDHDLVREMVGEVLEREAQYSVAHASSIDDVIAILAKSDPFDLILLDYQMPGMNELAGLSRVLRTVPATPVALLSGVANRTIAQKALDAGARGFVPKTMKARSLVNAVRFMLAGETFLPADFMTATDELPETARALGLTRRELEVLGGLCDGLSNKEIGIRLDLQEVTVKLHVKTLTRKLNARNRTHAAMLARDMSLLDG</sequence>
<dbReference type="InterPro" id="IPR000792">
    <property type="entry name" value="Tscrpt_reg_LuxR_C"/>
</dbReference>
<dbReference type="PRINTS" id="PR00038">
    <property type="entry name" value="HTHLUXR"/>
</dbReference>
<dbReference type="Gene3D" id="1.10.10.10">
    <property type="entry name" value="Winged helix-like DNA-binding domain superfamily/Winged helix DNA-binding domain"/>
    <property type="match status" value="1"/>
</dbReference>
<evidence type="ECO:0000256" key="2">
    <source>
        <dbReference type="ARBA" id="ARBA00023125"/>
    </source>
</evidence>
<dbReference type="InterPro" id="IPR058245">
    <property type="entry name" value="NreC/VraR/RcsB-like_REC"/>
</dbReference>
<accession>A0ABT3YLS2</accession>
<keyword evidence="1 3" id="KW-0597">Phosphoprotein</keyword>
<evidence type="ECO:0000313" key="7">
    <source>
        <dbReference type="Proteomes" id="UP001081283"/>
    </source>
</evidence>
<keyword evidence="2" id="KW-0238">DNA-binding</keyword>
<dbReference type="Pfam" id="PF00196">
    <property type="entry name" value="GerE"/>
    <property type="match status" value="1"/>
</dbReference>
<dbReference type="InterPro" id="IPR016032">
    <property type="entry name" value="Sig_transdc_resp-reg_C-effctor"/>
</dbReference>
<reference evidence="6" key="1">
    <citation type="submission" date="2022-10" db="EMBL/GenBank/DDBJ databases">
        <title>Hoeflea sp. J2-29, isolated from marine algae.</title>
        <authorList>
            <person name="Kristyanto S."/>
            <person name="Kim J.M."/>
            <person name="Jeon C.O."/>
        </authorList>
    </citation>
    <scope>NUCLEOTIDE SEQUENCE</scope>
    <source>
        <strain evidence="6">J2-29</strain>
    </source>
</reference>
<evidence type="ECO:0000259" key="5">
    <source>
        <dbReference type="PROSITE" id="PS50110"/>
    </source>
</evidence>
<evidence type="ECO:0000256" key="1">
    <source>
        <dbReference type="ARBA" id="ARBA00022553"/>
    </source>
</evidence>
<dbReference type="InterPro" id="IPR036388">
    <property type="entry name" value="WH-like_DNA-bd_sf"/>
</dbReference>
<evidence type="ECO:0000256" key="3">
    <source>
        <dbReference type="PROSITE-ProRule" id="PRU00169"/>
    </source>
</evidence>
<dbReference type="Proteomes" id="UP001081283">
    <property type="component" value="Unassembled WGS sequence"/>
</dbReference>
<dbReference type="CDD" id="cd17535">
    <property type="entry name" value="REC_NarL-like"/>
    <property type="match status" value="1"/>
</dbReference>
<proteinExistence type="predicted"/>
<dbReference type="Gene3D" id="3.40.50.2300">
    <property type="match status" value="1"/>
</dbReference>
<dbReference type="EMBL" id="JAOVZQ010000001">
    <property type="protein sequence ID" value="MCY0096850.1"/>
    <property type="molecule type" value="Genomic_DNA"/>
</dbReference>
<dbReference type="PANTHER" id="PTHR45566">
    <property type="entry name" value="HTH-TYPE TRANSCRIPTIONAL REGULATOR YHJB-RELATED"/>
    <property type="match status" value="1"/>
</dbReference>
<dbReference type="Pfam" id="PF00072">
    <property type="entry name" value="Response_reg"/>
    <property type="match status" value="1"/>
</dbReference>
<organism evidence="6 7">
    <name type="scientific">Hoeflea ulvae</name>
    <dbReference type="NCBI Taxonomy" id="2983764"/>
    <lineage>
        <taxon>Bacteria</taxon>
        <taxon>Pseudomonadati</taxon>
        <taxon>Pseudomonadota</taxon>
        <taxon>Alphaproteobacteria</taxon>
        <taxon>Hyphomicrobiales</taxon>
        <taxon>Rhizobiaceae</taxon>
        <taxon>Hoeflea</taxon>
    </lineage>
</organism>
<dbReference type="SMART" id="SM00448">
    <property type="entry name" value="REC"/>
    <property type="match status" value="1"/>
</dbReference>
<dbReference type="InterPro" id="IPR001789">
    <property type="entry name" value="Sig_transdc_resp-reg_receiver"/>
</dbReference>
<keyword evidence="7" id="KW-1185">Reference proteome</keyword>
<dbReference type="SUPFAM" id="SSF52172">
    <property type="entry name" value="CheY-like"/>
    <property type="match status" value="1"/>
</dbReference>
<evidence type="ECO:0000259" key="4">
    <source>
        <dbReference type="PROSITE" id="PS50043"/>
    </source>
</evidence>
<feature type="domain" description="HTH luxR-type" evidence="4">
    <location>
        <begin position="137"/>
        <end position="202"/>
    </location>
</feature>